<name>A0AAV1RBP3_9ROSI</name>
<comment type="caution">
    <text evidence="1">The sequence shown here is derived from an EMBL/GenBank/DDBJ whole genome shotgun (WGS) entry which is preliminary data.</text>
</comment>
<dbReference type="SUPFAM" id="SSF53756">
    <property type="entry name" value="UDP-Glycosyltransferase/glycogen phosphorylase"/>
    <property type="match status" value="1"/>
</dbReference>
<protein>
    <submittedName>
        <fullName evidence="1">Uncharacterized protein</fullName>
    </submittedName>
</protein>
<evidence type="ECO:0000313" key="1">
    <source>
        <dbReference type="EMBL" id="CAK7332781.1"/>
    </source>
</evidence>
<proteinExistence type="predicted"/>
<dbReference type="Gene3D" id="3.40.50.2000">
    <property type="entry name" value="Glycogen Phosphorylase B"/>
    <property type="match status" value="1"/>
</dbReference>
<accession>A0AAV1RBP3</accession>
<keyword evidence="2" id="KW-1185">Reference proteome</keyword>
<evidence type="ECO:0000313" key="2">
    <source>
        <dbReference type="Proteomes" id="UP001314170"/>
    </source>
</evidence>
<dbReference type="Proteomes" id="UP001314170">
    <property type="component" value="Unassembled WGS sequence"/>
</dbReference>
<gene>
    <name evidence="1" type="ORF">DCAF_LOCUS9155</name>
</gene>
<organism evidence="1 2">
    <name type="scientific">Dovyalis caffra</name>
    <dbReference type="NCBI Taxonomy" id="77055"/>
    <lineage>
        <taxon>Eukaryota</taxon>
        <taxon>Viridiplantae</taxon>
        <taxon>Streptophyta</taxon>
        <taxon>Embryophyta</taxon>
        <taxon>Tracheophyta</taxon>
        <taxon>Spermatophyta</taxon>
        <taxon>Magnoliopsida</taxon>
        <taxon>eudicotyledons</taxon>
        <taxon>Gunneridae</taxon>
        <taxon>Pentapetalae</taxon>
        <taxon>rosids</taxon>
        <taxon>fabids</taxon>
        <taxon>Malpighiales</taxon>
        <taxon>Salicaceae</taxon>
        <taxon>Flacourtieae</taxon>
        <taxon>Dovyalis</taxon>
    </lineage>
</organism>
<reference evidence="1 2" key="1">
    <citation type="submission" date="2024-01" db="EMBL/GenBank/DDBJ databases">
        <authorList>
            <person name="Waweru B."/>
        </authorList>
    </citation>
    <scope>NUCLEOTIDE SEQUENCE [LARGE SCALE GENOMIC DNA]</scope>
</reference>
<sequence length="72" mass="8013">MVAFTTEQTTELAWGLKESNLHFMWVVTGSEIGELPDGFFLVEQAPRAAVQAKDSRSIGYLMTVAKHVSTWP</sequence>
<dbReference type="AlphaFoldDB" id="A0AAV1RBP3"/>
<dbReference type="EMBL" id="CAWUPB010000913">
    <property type="protein sequence ID" value="CAK7332781.1"/>
    <property type="molecule type" value="Genomic_DNA"/>
</dbReference>